<dbReference type="PROSITE" id="PS50977">
    <property type="entry name" value="HTH_TETR_2"/>
    <property type="match status" value="1"/>
</dbReference>
<dbReference type="Pfam" id="PF00440">
    <property type="entry name" value="TetR_N"/>
    <property type="match status" value="1"/>
</dbReference>
<name>A0A330H424_9HYPH</name>
<dbReference type="PANTHER" id="PTHR30055">
    <property type="entry name" value="HTH-TYPE TRANSCRIPTIONAL REGULATOR RUTR"/>
    <property type="match status" value="1"/>
</dbReference>
<feature type="domain" description="HTH tetR-type" evidence="5">
    <location>
        <begin position="13"/>
        <end position="73"/>
    </location>
</feature>
<evidence type="ECO:0000256" key="1">
    <source>
        <dbReference type="ARBA" id="ARBA00023015"/>
    </source>
</evidence>
<evidence type="ECO:0000259" key="5">
    <source>
        <dbReference type="PROSITE" id="PS50977"/>
    </source>
</evidence>
<keyword evidence="7" id="KW-1185">Reference proteome</keyword>
<dbReference type="InterPro" id="IPR001647">
    <property type="entry name" value="HTH_TetR"/>
</dbReference>
<keyword evidence="2 4" id="KW-0238">DNA-binding</keyword>
<evidence type="ECO:0000313" key="7">
    <source>
        <dbReference type="Proteomes" id="UP000251956"/>
    </source>
</evidence>
<protein>
    <submittedName>
        <fullName evidence="6">TetR/AcrR family transcriptional regulator</fullName>
    </submittedName>
</protein>
<accession>A0A330H424</accession>
<reference evidence="6 7" key="2">
    <citation type="submission" date="2018-07" db="EMBL/GenBank/DDBJ databases">
        <title>Diversity of Mesorhizobium strains in Brazil.</title>
        <authorList>
            <person name="Helene L.C.F."/>
            <person name="Dall'Agnol R."/>
            <person name="Delamuta J.R.M."/>
            <person name="Hungria M."/>
        </authorList>
    </citation>
    <scope>NUCLEOTIDE SEQUENCE [LARGE SCALE GENOMIC DNA]</scope>
    <source>
        <strain evidence="6 7">CNPSo 3140</strain>
    </source>
</reference>
<dbReference type="Gene3D" id="1.10.357.10">
    <property type="entry name" value="Tetracycline Repressor, domain 2"/>
    <property type="match status" value="1"/>
</dbReference>
<dbReference type="Pfam" id="PF17935">
    <property type="entry name" value="TetR_C_27"/>
    <property type="match status" value="1"/>
</dbReference>
<dbReference type="Proteomes" id="UP000251956">
    <property type="component" value="Unassembled WGS sequence"/>
</dbReference>
<dbReference type="GO" id="GO:0000976">
    <property type="term" value="F:transcription cis-regulatory region binding"/>
    <property type="evidence" value="ECO:0007669"/>
    <property type="project" value="TreeGrafter"/>
</dbReference>
<evidence type="ECO:0000256" key="4">
    <source>
        <dbReference type="PROSITE-ProRule" id="PRU00335"/>
    </source>
</evidence>
<dbReference type="SUPFAM" id="SSF46689">
    <property type="entry name" value="Homeodomain-like"/>
    <property type="match status" value="1"/>
</dbReference>
<dbReference type="InterPro" id="IPR050109">
    <property type="entry name" value="HTH-type_TetR-like_transc_reg"/>
</dbReference>
<comment type="caution">
    <text evidence="6">The sequence shown here is derived from an EMBL/GenBank/DDBJ whole genome shotgun (WGS) entry which is preliminary data.</text>
</comment>
<dbReference type="InterPro" id="IPR009057">
    <property type="entry name" value="Homeodomain-like_sf"/>
</dbReference>
<keyword evidence="1" id="KW-0805">Transcription regulation</keyword>
<dbReference type="GO" id="GO:0003700">
    <property type="term" value="F:DNA-binding transcription factor activity"/>
    <property type="evidence" value="ECO:0007669"/>
    <property type="project" value="TreeGrafter"/>
</dbReference>
<evidence type="ECO:0000313" key="6">
    <source>
        <dbReference type="EMBL" id="RAZ80584.1"/>
    </source>
</evidence>
<proteinExistence type="predicted"/>
<dbReference type="EMBL" id="QMBQ01000001">
    <property type="protein sequence ID" value="RAZ80584.1"/>
    <property type="molecule type" value="Genomic_DNA"/>
</dbReference>
<dbReference type="RefSeq" id="WP_112126118.1">
    <property type="nucleotide sequence ID" value="NZ_QMBQ01000001.1"/>
</dbReference>
<dbReference type="AlphaFoldDB" id="A0A330H424"/>
<organism evidence="6 7">
    <name type="scientific">Mesorhizobium atlanticum</name>
    <dbReference type="NCBI Taxonomy" id="2233532"/>
    <lineage>
        <taxon>Bacteria</taxon>
        <taxon>Pseudomonadati</taxon>
        <taxon>Pseudomonadota</taxon>
        <taxon>Alphaproteobacteria</taxon>
        <taxon>Hyphomicrobiales</taxon>
        <taxon>Phyllobacteriaceae</taxon>
        <taxon>Mesorhizobium</taxon>
    </lineage>
</organism>
<dbReference type="InterPro" id="IPR041478">
    <property type="entry name" value="TetR_C_27"/>
</dbReference>
<keyword evidence="3" id="KW-0804">Transcription</keyword>
<reference evidence="7" key="1">
    <citation type="submission" date="2018-06" db="EMBL/GenBank/DDBJ databases">
        <authorList>
            <person name="Helene L.C."/>
            <person name="Dall'Agnol R."/>
            <person name="Delamuta J.R."/>
            <person name="Hungria M."/>
        </authorList>
    </citation>
    <scope>NUCLEOTIDE SEQUENCE [LARGE SCALE GENOMIC DNA]</scope>
    <source>
        <strain evidence="7">CNPSo 3140</strain>
    </source>
</reference>
<dbReference type="OrthoDB" id="9802802at2"/>
<dbReference type="PANTHER" id="PTHR30055:SF151">
    <property type="entry name" value="TRANSCRIPTIONAL REGULATORY PROTEIN"/>
    <property type="match status" value="1"/>
</dbReference>
<evidence type="ECO:0000256" key="2">
    <source>
        <dbReference type="ARBA" id="ARBA00023125"/>
    </source>
</evidence>
<gene>
    <name evidence="6" type="ORF">DPM35_04725</name>
</gene>
<sequence length="200" mass="21734">MALPSTARNDPSADERLQIIQAGTAACRLYGPSKTTVSDIARLLGKSPASLYRTFPSKADIWDAIAADFFESDLRFAPSPAGDPVGAADQLKQTMLGHHRLLLQAIHGDPKMFDLIVLSASSNWSSFRQFRNRLHGLVGELIRVGIGTKEFQPTDVRAASCCFCASLLVLWDPRIVGSTPSNHCEISAHKLVSFAIDGLR</sequence>
<feature type="DNA-binding region" description="H-T-H motif" evidence="4">
    <location>
        <begin position="36"/>
        <end position="55"/>
    </location>
</feature>
<evidence type="ECO:0000256" key="3">
    <source>
        <dbReference type="ARBA" id="ARBA00023163"/>
    </source>
</evidence>